<reference evidence="3" key="1">
    <citation type="journal article" date="2019" name="Int. J. Syst. Evol. Microbiol.">
        <title>The Global Catalogue of Microorganisms (GCM) 10K type strain sequencing project: providing services to taxonomists for standard genome sequencing and annotation.</title>
        <authorList>
            <consortium name="The Broad Institute Genomics Platform"/>
            <consortium name="The Broad Institute Genome Sequencing Center for Infectious Disease"/>
            <person name="Wu L."/>
            <person name="Ma J."/>
        </authorList>
    </citation>
    <scope>NUCLEOTIDE SEQUENCE [LARGE SCALE GENOMIC DNA]</scope>
    <source>
        <strain evidence="3">JCM 15442</strain>
    </source>
</reference>
<comment type="caution">
    <text evidence="2">The sequence shown here is derived from an EMBL/GenBank/DDBJ whole genome shotgun (WGS) entry which is preliminary data.</text>
</comment>
<dbReference type="RefSeq" id="WP_188969662.1">
    <property type="nucleotide sequence ID" value="NZ_BMOL01000003.1"/>
</dbReference>
<gene>
    <name evidence="2" type="ORF">GCM10010840_10310</name>
</gene>
<proteinExistence type="predicted"/>
<feature type="region of interest" description="Disordered" evidence="1">
    <location>
        <begin position="1"/>
        <end position="109"/>
    </location>
</feature>
<organism evidence="2 3">
    <name type="scientific">Deinococcus aerolatus</name>
    <dbReference type="NCBI Taxonomy" id="522487"/>
    <lineage>
        <taxon>Bacteria</taxon>
        <taxon>Thermotogati</taxon>
        <taxon>Deinococcota</taxon>
        <taxon>Deinococci</taxon>
        <taxon>Deinococcales</taxon>
        <taxon>Deinococcaceae</taxon>
        <taxon>Deinococcus</taxon>
    </lineage>
</organism>
<feature type="compositionally biased region" description="Basic and acidic residues" evidence="1">
    <location>
        <begin position="98"/>
        <end position="109"/>
    </location>
</feature>
<feature type="compositionally biased region" description="Polar residues" evidence="1">
    <location>
        <begin position="8"/>
        <end position="29"/>
    </location>
</feature>
<evidence type="ECO:0000256" key="1">
    <source>
        <dbReference type="SAM" id="MobiDB-lite"/>
    </source>
</evidence>
<protein>
    <submittedName>
        <fullName evidence="2">Uncharacterized protein</fullName>
    </submittedName>
</protein>
<evidence type="ECO:0000313" key="2">
    <source>
        <dbReference type="EMBL" id="GGL74147.1"/>
    </source>
</evidence>
<name>A0ABQ2G4B5_9DEIO</name>
<keyword evidence="3" id="KW-1185">Reference proteome</keyword>
<feature type="compositionally biased region" description="Low complexity" evidence="1">
    <location>
        <begin position="48"/>
        <end position="65"/>
    </location>
</feature>
<evidence type="ECO:0000313" key="3">
    <source>
        <dbReference type="Proteomes" id="UP000639973"/>
    </source>
</evidence>
<sequence>MGEGKPQTEAQSNVSQETVNDQAQWNTGTPKDPSQGDKQTYWAEEGDGQASAGATTSTAQQVSSTLDPRPETQGGDAINPSSFGGMKEGLPASGAPADPDKTVYADDKI</sequence>
<dbReference type="Proteomes" id="UP000639973">
    <property type="component" value="Unassembled WGS sequence"/>
</dbReference>
<accession>A0ABQ2G4B5</accession>
<dbReference type="EMBL" id="BMOL01000003">
    <property type="protein sequence ID" value="GGL74147.1"/>
    <property type="molecule type" value="Genomic_DNA"/>
</dbReference>